<protein>
    <recommendedName>
        <fullName evidence="2">Outer membrane protein beta-barrel domain-containing protein</fullName>
    </recommendedName>
</protein>
<dbReference type="NCBIfam" id="TIGR04219">
    <property type="entry name" value="OMP_w_GlyGly"/>
    <property type="match status" value="1"/>
</dbReference>
<evidence type="ECO:0008006" key="2">
    <source>
        <dbReference type="Google" id="ProtNLM"/>
    </source>
</evidence>
<accession>A0A0F8ZQ54</accession>
<dbReference type="AlphaFoldDB" id="A0A0F8ZQ54"/>
<sequence length="143" mass="15673">DTSTEVVLNQYDVALYYGVPFLSTLSDDMLNVEFGINARVIQLEGTMTNAAITSTKSVDAVVPMLYLGAQVRPIDSLALEAELRMLSIGGNKISDVIARLKYRPMPLVFIAGGYRQEKVEVDESSLLADITFKGPFVEAGFEF</sequence>
<evidence type="ECO:0000313" key="1">
    <source>
        <dbReference type="EMBL" id="KKK95948.1"/>
    </source>
</evidence>
<reference evidence="1" key="1">
    <citation type="journal article" date="2015" name="Nature">
        <title>Complex archaea that bridge the gap between prokaryotes and eukaryotes.</title>
        <authorList>
            <person name="Spang A."/>
            <person name="Saw J.H."/>
            <person name="Jorgensen S.L."/>
            <person name="Zaremba-Niedzwiedzka K."/>
            <person name="Martijn J."/>
            <person name="Lind A.E."/>
            <person name="van Eijk R."/>
            <person name="Schleper C."/>
            <person name="Guy L."/>
            <person name="Ettema T.J."/>
        </authorList>
    </citation>
    <scope>NUCLEOTIDE SEQUENCE</scope>
</reference>
<dbReference type="InterPro" id="IPR026387">
    <property type="entry name" value="OMP_w_GlyGly"/>
</dbReference>
<proteinExistence type="predicted"/>
<feature type="non-terminal residue" evidence="1">
    <location>
        <position position="1"/>
    </location>
</feature>
<name>A0A0F8ZQ54_9ZZZZ</name>
<organism evidence="1">
    <name type="scientific">marine sediment metagenome</name>
    <dbReference type="NCBI Taxonomy" id="412755"/>
    <lineage>
        <taxon>unclassified sequences</taxon>
        <taxon>metagenomes</taxon>
        <taxon>ecological metagenomes</taxon>
    </lineage>
</organism>
<gene>
    <name evidence="1" type="ORF">LCGC14_2667680</name>
</gene>
<dbReference type="EMBL" id="LAZR01046691">
    <property type="protein sequence ID" value="KKK95948.1"/>
    <property type="molecule type" value="Genomic_DNA"/>
</dbReference>
<comment type="caution">
    <text evidence="1">The sequence shown here is derived from an EMBL/GenBank/DDBJ whole genome shotgun (WGS) entry which is preliminary data.</text>
</comment>